<evidence type="ECO:0000313" key="5">
    <source>
        <dbReference type="Proteomes" id="UP000622648"/>
    </source>
</evidence>
<dbReference type="Gene3D" id="3.30.2310.20">
    <property type="entry name" value="RelE-like"/>
    <property type="match status" value="1"/>
</dbReference>
<dbReference type="EMBL" id="BMJO01000008">
    <property type="protein sequence ID" value="GGE68188.1"/>
    <property type="molecule type" value="Genomic_DNA"/>
</dbReference>
<dbReference type="Proteomes" id="UP000622648">
    <property type="component" value="Unassembled WGS sequence"/>
</dbReference>
<accession>A0A4R2HKX0</accession>
<reference evidence="3 4" key="3">
    <citation type="submission" date="2019-03" db="EMBL/GenBank/DDBJ databases">
        <title>Genomic Encyclopedia of Type Strains, Phase IV (KMG-IV): sequencing the most valuable type-strain genomes for metagenomic binning, comparative biology and taxonomic classification.</title>
        <authorList>
            <person name="Goeker M."/>
        </authorList>
    </citation>
    <scope>NUCLEOTIDE SEQUENCE [LARGE SCALE GENOMIC DNA]</scope>
    <source>
        <strain evidence="3 4">DSM 103236</strain>
    </source>
</reference>
<evidence type="ECO:0000313" key="2">
    <source>
        <dbReference type="EMBL" id="GGE68188.1"/>
    </source>
</evidence>
<evidence type="ECO:0000313" key="3">
    <source>
        <dbReference type="EMBL" id="TCO30699.1"/>
    </source>
</evidence>
<reference evidence="2" key="1">
    <citation type="journal article" date="2014" name="Int. J. Syst. Evol. Microbiol.">
        <title>Complete genome of a new Firmicutes species belonging to the dominant human colonic microbiota ('Ruminococcus bicirculans') reveals two chromosomes and a selective capacity to utilize plant glucans.</title>
        <authorList>
            <consortium name="NISC Comparative Sequencing Program"/>
            <person name="Wegmann U."/>
            <person name="Louis P."/>
            <person name="Goesmann A."/>
            <person name="Henrissat B."/>
            <person name="Duncan S.H."/>
            <person name="Flint H.J."/>
        </authorList>
    </citation>
    <scope>NUCLEOTIDE SEQUENCE</scope>
    <source>
        <strain evidence="2">CGMCC 1.15644</strain>
    </source>
</reference>
<dbReference type="EMBL" id="SLWO01000001">
    <property type="protein sequence ID" value="TCO30699.1"/>
    <property type="molecule type" value="Genomic_DNA"/>
</dbReference>
<reference evidence="5" key="2">
    <citation type="journal article" date="2019" name="Int. J. Syst. Evol. Microbiol.">
        <title>The Global Catalogue of Microorganisms (GCM) 10K type strain sequencing project: providing services to taxonomists for standard genome sequencing and annotation.</title>
        <authorList>
            <consortium name="The Broad Institute Genomics Platform"/>
            <consortium name="The Broad Institute Genome Sequencing Center for Infectious Disease"/>
            <person name="Wu L."/>
            <person name="Ma J."/>
        </authorList>
    </citation>
    <scope>NUCLEOTIDE SEQUENCE [LARGE SCALE GENOMIC DNA]</scope>
    <source>
        <strain evidence="5">CGMCC 1.15644</strain>
    </source>
</reference>
<proteinExistence type="predicted"/>
<sequence length="101" mass="12285">MDYSVHFFDEVKLDIREAKDWYKKQKSGLEKHFAQEVKKSIIRLQKNPEIYEIRYKNIRTIFTAIFPYSIHFFIDEKLKKIVIIAILHQARNPVSHHNRNQ</sequence>
<evidence type="ECO:0000313" key="4">
    <source>
        <dbReference type="Proteomes" id="UP000295684"/>
    </source>
</evidence>
<comment type="caution">
    <text evidence="3">The sequence shown here is derived from an EMBL/GenBank/DDBJ whole genome shotgun (WGS) entry which is preliminary data.</text>
</comment>
<dbReference type="RefSeq" id="WP_132528900.1">
    <property type="nucleotide sequence ID" value="NZ_BMJO01000008.1"/>
</dbReference>
<dbReference type="InterPro" id="IPR035093">
    <property type="entry name" value="RelE/ParE_toxin_dom_sf"/>
</dbReference>
<dbReference type="InterPro" id="IPR007712">
    <property type="entry name" value="RelE/ParE_toxin"/>
</dbReference>
<organism evidence="3 4">
    <name type="scientific">Pedobacter psychrotolerans</name>
    <dbReference type="NCBI Taxonomy" id="1843235"/>
    <lineage>
        <taxon>Bacteria</taxon>
        <taxon>Pseudomonadati</taxon>
        <taxon>Bacteroidota</taxon>
        <taxon>Sphingobacteriia</taxon>
        <taxon>Sphingobacteriales</taxon>
        <taxon>Sphingobacteriaceae</taxon>
        <taxon>Pedobacter</taxon>
    </lineage>
</organism>
<name>A0A4R2HKX0_9SPHI</name>
<keyword evidence="1" id="KW-1277">Toxin-antitoxin system</keyword>
<gene>
    <name evidence="3" type="ORF">EV200_101134</name>
    <name evidence="2" type="ORF">GCM10011413_38560</name>
</gene>
<dbReference type="Proteomes" id="UP000295684">
    <property type="component" value="Unassembled WGS sequence"/>
</dbReference>
<evidence type="ECO:0000256" key="1">
    <source>
        <dbReference type="ARBA" id="ARBA00022649"/>
    </source>
</evidence>
<dbReference type="Pfam" id="PF05016">
    <property type="entry name" value="ParE_toxin"/>
    <property type="match status" value="1"/>
</dbReference>
<dbReference type="AlphaFoldDB" id="A0A4R2HKX0"/>
<protein>
    <submittedName>
        <fullName evidence="3">Plasmid stabilization system protein ParE</fullName>
    </submittedName>
</protein>
<keyword evidence="5" id="KW-1185">Reference proteome</keyword>
<reference evidence="2" key="4">
    <citation type="submission" date="2024-05" db="EMBL/GenBank/DDBJ databases">
        <authorList>
            <person name="Sun Q."/>
            <person name="Zhou Y."/>
        </authorList>
    </citation>
    <scope>NUCLEOTIDE SEQUENCE</scope>
    <source>
        <strain evidence="2">CGMCC 1.15644</strain>
    </source>
</reference>
<dbReference type="OrthoDB" id="595476at2"/>